<dbReference type="PANTHER" id="PTHR24178">
    <property type="entry name" value="MOLTING PROTEIN MLT-4"/>
    <property type="match status" value="1"/>
</dbReference>
<feature type="repeat" description="ANK" evidence="12">
    <location>
        <begin position="1385"/>
        <end position="1417"/>
    </location>
</feature>
<feature type="repeat" description="ANK" evidence="12">
    <location>
        <begin position="727"/>
        <end position="759"/>
    </location>
</feature>
<feature type="repeat" description="ANK" evidence="12">
    <location>
        <begin position="760"/>
        <end position="792"/>
    </location>
</feature>
<evidence type="ECO:0000256" key="1">
    <source>
        <dbReference type="ARBA" id="ARBA00004175"/>
    </source>
</evidence>
<dbReference type="GO" id="GO:0005576">
    <property type="term" value="C:extracellular region"/>
    <property type="evidence" value="ECO:0007669"/>
    <property type="project" value="UniProtKB-SubCell"/>
</dbReference>
<evidence type="ECO:0000256" key="4">
    <source>
        <dbReference type="ARBA" id="ARBA00022525"/>
    </source>
</evidence>
<sequence length="2255" mass="253141">MCKHNYAEFLEYIFSEECIALLSVLVKLQIVSLTASDEETHNAIYYAVRSNNIQLLDILIHKWPNDYFDNNKEELDKLLSSAYEELKLKNVLLTEEMQAFVENLLIDLRFFHNSNSKPLLLSTELIKSRIEVLIESIEKLKASSIDKVDERFIYLLKFIARNVYVLKRQLKCTYLTLPWEEIEFCLIAFVCSHTTDEDINLIYSSVLNKTKVLAYLDHFSCCLLEEFKRIETVEIKHLLCYPKMKREDLIKNIISTFPEFEPLYTDYKAIRDIHSLEIVKKYIELSLSANPNSKEGQLVVIRALQVCGEYFKNTVESPKLSSYTCEMLLSLLPRSTRQVIIDLRNSLSHSYSLQQRLKIEEYSDTDFFKNIQNDVKKIETQVGNMKWITELRDKLNYLRNSETHIVSFNDIITPKDEQMKHLVSKVSVLEKALSRNDFNDQLVHKFSTYKGNKNLQVVVEMLLLDIMCILEDSNKNLTHNLLFLDEISPVLVGRNLRNHLAHGNALFDILQNEASVASIAINAKKLISENIVLHQKNKIGKVINNDPIKLKNRYEQELNFIDIQNLYFNALLNGNFEDMKKRIKDGADVQAKSLHSWTSLHFASQGGNVKIFAFLLGQKLNVNAKDKNGQTPIHIASVFGHKDIIKELLENNANIEAKDSHLKTPLHLAAKNGYTDVIKLLLKYNASVSAKDLVNGTAIHYATVYNHIEAIKILIAKQNIDAVVILTGYTSLHVAADNGHLELVNLFLKLKANVNAQTDDLITPLHLASFNGYLDIVKTLILAKAEINVKTVEGGTPLHCAVENNQKEIAELLLEQGADINAVNGYGLTPLHFAAAMGNLDIVELLVEKKCSINLVTNENITSLYFAAEKGHPDVVSFLLKRNASLNTKCYRGFSALHIAANNGHNDVVKLLIEGGSIVNDRDVRDQTPLHLATINNNLKVVATLISLGADIDIKDKEGLTALHISCQNGHESIAEHLIANGANLTTQNKNGDIPMFMAVKSGSLCTTKLLIKNGADITFVNKSGLTALHVSAFYGNTDILKLFLQPNSDINVLCVLGLSPLHFAVQGNHRKTVNFLLKKGANINAKDLSGHTPLCFAVRNNCIEIVNDLIMFGADTNIGCPLLISIGLNYPDIAQVLIHNEKCDISAPDENRTNLTPLHMAALKGQRNVVKALLVRGADINSKSNNQTALHYAASEGHNNVVNVLLTNKSLMNLQTDEGYTPLFIATMSGHEKVVETLLNGGADPYIADFQNRTCLEMAVANNELKVLEILLRHCIVKINDKEEKGITLLHIAAYKGFLDITELLVANGADINAINIRGLKPFHQAALSGHKNIVKFYLEKESEGFEDSSQLPVLHCAALGGNLEIVKYLISNRKMDVNFSNYAGNRPLHVAASLGHCDIIHFLLENGAYLDAINSHNCSALDITKSRGHKQATKLLEITKKYFDAVKQNNICKTDEYLKEGAAVNVKNNSGVTPLIYASWKGFNNIVTILLTYKANPNITGKSGCSPLHYACKFNHHNIVKSLLSYKARYNVSCCNGKTPVDFATHKGIKEILGFINKSFQCVQNKDASIISELNNLKDKDVVKIVMNAYNRDDKTLILLGVHSGFPKIEQLKKILNDGMSIELKVADDLCYEERYEEALVVFKEVHEKRKYLFGPDNPDTLEMQLMVGKVLLKLQKFNEALEVSEDVCQKQKELLGEENEDTMRTKRLIALIFYMQGRTEDALALYDDFLPKQIKLLGQNHSDVLDTRNEFALVLCALGKFEEALEENYDILKIQKKKYGISHPKALVTQNNIGIVLNEQGKHTEALEMFQQVYETRKRVMGPNHSDTLRASHWIAGITSHTKQNDNLYHEILEHQRKVLGPDHLDTLTTQHNHANFLFSQGMIKESLKIYLEIIDRLKDILGPNHLYVTDIEKKIAAIKYGKTLAGDTSSDFSQPNYSSDSPIVSESMQHFTRKNSENFQDEAILTQSHQDASEGNEQLLASNSILSLMKVDEPGTIRQFSNENAANDPTKFGGSQFLHNPFVQIFKQLLSPDTGENFLTIERPQIFLNFPEKDIFGQDKTSIYPLHYAASVGNKDLLTRLLDAGADVMRVPMYGYTPLHIAASKGFTDLVGILIKHVDKSANLKVHDFLNVKTRYDETAALHVVSDMETAVVLLANGAVYNIRNKEGKTPLQVIKNRDIINLLSTIEEGFSAIEKGSRQALNLLMSINARPIHERAAIQCAQNLEGERIMLKIMDKYGNLTSMLMNAVFN</sequence>
<dbReference type="Pfam" id="PF12796">
    <property type="entry name" value="Ank_2"/>
    <property type="match status" value="9"/>
</dbReference>
<keyword evidence="10 12" id="KW-0040">ANK repeat</keyword>
<keyword evidence="6" id="KW-0800">Toxin</keyword>
<feature type="repeat" description="ANK" evidence="12">
    <location>
        <begin position="595"/>
        <end position="627"/>
    </location>
</feature>
<evidence type="ECO:0000256" key="8">
    <source>
        <dbReference type="ARBA" id="ARBA00022737"/>
    </source>
</evidence>
<evidence type="ECO:0000256" key="7">
    <source>
        <dbReference type="ARBA" id="ARBA00022699"/>
    </source>
</evidence>
<evidence type="ECO:0000256" key="10">
    <source>
        <dbReference type="ARBA" id="ARBA00023043"/>
    </source>
</evidence>
<keyword evidence="3" id="KW-0268">Exocytosis</keyword>
<dbReference type="InterPro" id="IPR002110">
    <property type="entry name" value="Ankyrin_rpt"/>
</dbReference>
<dbReference type="PROSITE" id="PS50088">
    <property type="entry name" value="ANK_REPEAT"/>
    <property type="match status" value="24"/>
</dbReference>
<evidence type="ECO:0000256" key="5">
    <source>
        <dbReference type="ARBA" id="ARBA00022537"/>
    </source>
</evidence>
<gene>
    <name evidence="13" type="ORF">JTE90_014064</name>
</gene>
<reference evidence="13 14" key="1">
    <citation type="journal article" date="2022" name="Nat. Ecol. Evol.">
        <title>A masculinizing supergene underlies an exaggerated male reproductive morph in a spider.</title>
        <authorList>
            <person name="Hendrickx F."/>
            <person name="De Corte Z."/>
            <person name="Sonet G."/>
            <person name="Van Belleghem S.M."/>
            <person name="Kostlbacher S."/>
            <person name="Vangestel C."/>
        </authorList>
    </citation>
    <scope>NUCLEOTIDE SEQUENCE [LARGE SCALE GENOMIC DNA]</scope>
    <source>
        <strain evidence="13">W744_W776</strain>
    </source>
</reference>
<dbReference type="GO" id="GO:0044218">
    <property type="term" value="C:other organism cell membrane"/>
    <property type="evidence" value="ECO:0007669"/>
    <property type="project" value="UniProtKB-KW"/>
</dbReference>
<accession>A0AAV6V3J1</accession>
<dbReference type="SMART" id="SM00248">
    <property type="entry name" value="ANK"/>
    <property type="match status" value="29"/>
</dbReference>
<organism evidence="13 14">
    <name type="scientific">Oedothorax gibbosus</name>
    <dbReference type="NCBI Taxonomy" id="931172"/>
    <lineage>
        <taxon>Eukaryota</taxon>
        <taxon>Metazoa</taxon>
        <taxon>Ecdysozoa</taxon>
        <taxon>Arthropoda</taxon>
        <taxon>Chelicerata</taxon>
        <taxon>Arachnida</taxon>
        <taxon>Araneae</taxon>
        <taxon>Araneomorphae</taxon>
        <taxon>Entelegynae</taxon>
        <taxon>Araneoidea</taxon>
        <taxon>Linyphiidae</taxon>
        <taxon>Erigoninae</taxon>
        <taxon>Oedothorax</taxon>
    </lineage>
</organism>
<dbReference type="InterPro" id="IPR011990">
    <property type="entry name" value="TPR-like_helical_dom_sf"/>
</dbReference>
<feature type="repeat" description="ANK" evidence="12">
    <location>
        <begin position="2065"/>
        <end position="2092"/>
    </location>
</feature>
<feature type="repeat" description="ANK" evidence="12">
    <location>
        <begin position="991"/>
        <end position="1023"/>
    </location>
</feature>
<feature type="repeat" description="ANK" evidence="12">
    <location>
        <begin position="826"/>
        <end position="858"/>
    </location>
</feature>
<dbReference type="Gene3D" id="1.25.40.10">
    <property type="entry name" value="Tetratricopeptide repeat domain"/>
    <property type="match status" value="2"/>
</dbReference>
<dbReference type="Pfam" id="PF00023">
    <property type="entry name" value="Ank"/>
    <property type="match status" value="4"/>
</dbReference>
<dbReference type="EMBL" id="JAFNEN010000180">
    <property type="protein sequence ID" value="KAG8190588.1"/>
    <property type="molecule type" value="Genomic_DNA"/>
</dbReference>
<dbReference type="Pfam" id="PF13374">
    <property type="entry name" value="TPR_10"/>
    <property type="match status" value="1"/>
</dbReference>
<dbReference type="Gene3D" id="1.25.40.20">
    <property type="entry name" value="Ankyrin repeat-containing domain"/>
    <property type="match status" value="8"/>
</dbReference>
<dbReference type="GO" id="GO:0006887">
    <property type="term" value="P:exocytosis"/>
    <property type="evidence" value="ECO:0007669"/>
    <property type="project" value="UniProtKB-KW"/>
</dbReference>
<feature type="repeat" description="ANK" evidence="12">
    <location>
        <begin position="1024"/>
        <end position="1056"/>
    </location>
</feature>
<comment type="caution">
    <text evidence="13">The sequence shown here is derived from an EMBL/GenBank/DDBJ whole genome shotgun (WGS) entry which is preliminary data.</text>
</comment>
<feature type="repeat" description="ANK" evidence="12">
    <location>
        <begin position="1472"/>
        <end position="1504"/>
    </location>
</feature>
<evidence type="ECO:0000256" key="3">
    <source>
        <dbReference type="ARBA" id="ARBA00022483"/>
    </source>
</evidence>
<dbReference type="PRINTS" id="PR01415">
    <property type="entry name" value="ANKYRIN"/>
</dbReference>
<feature type="repeat" description="ANK" evidence="12">
    <location>
        <begin position="892"/>
        <end position="924"/>
    </location>
</feature>
<feature type="repeat" description="ANK" evidence="12">
    <location>
        <begin position="2098"/>
        <end position="2121"/>
    </location>
</feature>
<dbReference type="SUPFAM" id="SSF48403">
    <property type="entry name" value="Ankyrin repeat"/>
    <property type="match status" value="5"/>
</dbReference>
<dbReference type="InterPro" id="IPR036770">
    <property type="entry name" value="Ankyrin_rpt-contain_sf"/>
</dbReference>
<feature type="repeat" description="ANK" evidence="12">
    <location>
        <begin position="628"/>
        <end position="660"/>
    </location>
</feature>
<keyword evidence="11" id="KW-1053">Target membrane</keyword>
<feature type="repeat" description="ANK" evidence="12">
    <location>
        <begin position="1186"/>
        <end position="1218"/>
    </location>
</feature>
<dbReference type="SUPFAM" id="SSF48452">
    <property type="entry name" value="TPR-like"/>
    <property type="match status" value="2"/>
</dbReference>
<keyword evidence="8" id="KW-0677">Repeat</keyword>
<feature type="repeat" description="ANK" evidence="12">
    <location>
        <begin position="1505"/>
        <end position="1537"/>
    </location>
</feature>
<dbReference type="Pfam" id="PF13424">
    <property type="entry name" value="TPR_12"/>
    <property type="match status" value="1"/>
</dbReference>
<feature type="repeat" description="ANK" evidence="12">
    <location>
        <begin position="958"/>
        <end position="990"/>
    </location>
</feature>
<keyword evidence="4" id="KW-0964">Secreted</keyword>
<feature type="repeat" description="ANK" evidence="12">
    <location>
        <begin position="1219"/>
        <end position="1251"/>
    </location>
</feature>
<dbReference type="PROSITE" id="PS50297">
    <property type="entry name" value="ANK_REP_REGION"/>
    <property type="match status" value="23"/>
</dbReference>
<evidence type="ECO:0000256" key="12">
    <source>
        <dbReference type="PROSITE-ProRule" id="PRU00023"/>
    </source>
</evidence>
<keyword evidence="5" id="KW-1052">Target cell membrane</keyword>
<keyword evidence="11" id="KW-0472">Membrane</keyword>
<evidence type="ECO:0000256" key="11">
    <source>
        <dbReference type="ARBA" id="ARBA00023298"/>
    </source>
</evidence>
<feature type="repeat" description="ANK" evidence="12">
    <location>
        <begin position="859"/>
        <end position="891"/>
    </location>
</feature>
<evidence type="ECO:0000256" key="9">
    <source>
        <dbReference type="ARBA" id="ARBA00023028"/>
    </source>
</evidence>
<feature type="repeat" description="ANK" evidence="12">
    <location>
        <begin position="1057"/>
        <end position="1089"/>
    </location>
</feature>
<dbReference type="PANTHER" id="PTHR24178:SF41">
    <property type="entry name" value="ANKYRIN-2 ISOFORM X1"/>
    <property type="match status" value="1"/>
</dbReference>
<dbReference type="GO" id="GO:0090729">
    <property type="term" value="F:toxin activity"/>
    <property type="evidence" value="ECO:0007669"/>
    <property type="project" value="UniProtKB-KW"/>
</dbReference>
<evidence type="ECO:0000256" key="6">
    <source>
        <dbReference type="ARBA" id="ARBA00022656"/>
    </source>
</evidence>
<keyword evidence="9" id="KW-0638">Presynaptic neurotoxin</keyword>
<feature type="repeat" description="ANK" evidence="12">
    <location>
        <begin position="661"/>
        <end position="693"/>
    </location>
</feature>
<evidence type="ECO:0000313" key="13">
    <source>
        <dbReference type="EMBL" id="KAG8190588.1"/>
    </source>
</evidence>
<name>A0AAV6V3J1_9ARAC</name>
<comment type="subcellular location">
    <subcellularLocation>
        <location evidence="2">Secreted</location>
    </subcellularLocation>
    <subcellularLocation>
        <location evidence="1">Target cell membrane</location>
    </subcellularLocation>
</comment>
<evidence type="ECO:0000313" key="14">
    <source>
        <dbReference type="Proteomes" id="UP000827092"/>
    </source>
</evidence>
<feature type="repeat" description="ANK" evidence="12">
    <location>
        <begin position="1286"/>
        <end position="1318"/>
    </location>
</feature>
<dbReference type="GO" id="GO:0044231">
    <property type="term" value="C:host cell presynaptic membrane"/>
    <property type="evidence" value="ECO:0007669"/>
    <property type="project" value="UniProtKB-KW"/>
</dbReference>
<feature type="repeat" description="ANK" evidence="12">
    <location>
        <begin position="925"/>
        <end position="957"/>
    </location>
</feature>
<feature type="repeat" description="ANK" evidence="12">
    <location>
        <begin position="1090"/>
        <end position="1119"/>
    </location>
</feature>
<feature type="repeat" description="ANK" evidence="12">
    <location>
        <begin position="1154"/>
        <end position="1186"/>
    </location>
</feature>
<evidence type="ECO:0000256" key="2">
    <source>
        <dbReference type="ARBA" id="ARBA00004613"/>
    </source>
</evidence>
<keyword evidence="14" id="KW-1185">Reference proteome</keyword>
<proteinExistence type="predicted"/>
<dbReference type="Proteomes" id="UP000827092">
    <property type="component" value="Unassembled WGS sequence"/>
</dbReference>
<feature type="repeat" description="ANK" evidence="12">
    <location>
        <begin position="793"/>
        <end position="825"/>
    </location>
</feature>
<keyword evidence="7" id="KW-0528">Neurotoxin</keyword>
<protein>
    <submittedName>
        <fullName evidence="13">Uncharacterized protein</fullName>
    </submittedName>
</protein>